<evidence type="ECO:0000256" key="1">
    <source>
        <dbReference type="SAM" id="SignalP"/>
    </source>
</evidence>
<evidence type="ECO:0000313" key="3">
    <source>
        <dbReference type="EMBL" id="MFC4233336.1"/>
    </source>
</evidence>
<keyword evidence="1" id="KW-0732">Signal</keyword>
<feature type="chain" id="PRO_5046634625" evidence="1">
    <location>
        <begin position="20"/>
        <end position="173"/>
    </location>
</feature>
<accession>A0ABV8Q318</accession>
<feature type="domain" description="DUF4440" evidence="2">
    <location>
        <begin position="55"/>
        <end position="164"/>
    </location>
</feature>
<sequence length="173" mass="19732">MKNIFIALQLLTFMVSSFAQSKEAGTDREAIKQYVNNKDTMPAFPQNKNIEAVKNVLKQYNSAVEKLDVTGTEKWFSADSKMYESGGSEGSYAHYLEHHLAPELKEFKSFTYSNYKVEVQVEGSYAFTTETYNYSIVLLKDNSEVKRKGIATSVLKKIKGEWKIMISHNSSRK</sequence>
<dbReference type="Proteomes" id="UP001595906">
    <property type="component" value="Unassembled WGS sequence"/>
</dbReference>
<organism evidence="3 4">
    <name type="scientific">Parasediminibacterium paludis</name>
    <dbReference type="NCBI Taxonomy" id="908966"/>
    <lineage>
        <taxon>Bacteria</taxon>
        <taxon>Pseudomonadati</taxon>
        <taxon>Bacteroidota</taxon>
        <taxon>Chitinophagia</taxon>
        <taxon>Chitinophagales</taxon>
        <taxon>Chitinophagaceae</taxon>
        <taxon>Parasediminibacterium</taxon>
    </lineage>
</organism>
<feature type="signal peptide" evidence="1">
    <location>
        <begin position="1"/>
        <end position="19"/>
    </location>
</feature>
<dbReference type="Pfam" id="PF14534">
    <property type="entry name" value="DUF4440"/>
    <property type="match status" value="1"/>
</dbReference>
<keyword evidence="4" id="KW-1185">Reference proteome</keyword>
<proteinExistence type="predicted"/>
<protein>
    <submittedName>
        <fullName evidence="3">Nuclear transport factor 2 family protein</fullName>
    </submittedName>
</protein>
<dbReference type="RefSeq" id="WP_379015570.1">
    <property type="nucleotide sequence ID" value="NZ_JBHSDC010000029.1"/>
</dbReference>
<dbReference type="Gene3D" id="3.10.450.50">
    <property type="match status" value="1"/>
</dbReference>
<reference evidence="4" key="1">
    <citation type="journal article" date="2019" name="Int. J. Syst. Evol. Microbiol.">
        <title>The Global Catalogue of Microorganisms (GCM) 10K type strain sequencing project: providing services to taxonomists for standard genome sequencing and annotation.</title>
        <authorList>
            <consortium name="The Broad Institute Genomics Platform"/>
            <consortium name="The Broad Institute Genome Sequencing Center for Infectious Disease"/>
            <person name="Wu L."/>
            <person name="Ma J."/>
        </authorList>
    </citation>
    <scope>NUCLEOTIDE SEQUENCE [LARGE SCALE GENOMIC DNA]</scope>
    <source>
        <strain evidence="4">CECT 8010</strain>
    </source>
</reference>
<name>A0ABV8Q318_9BACT</name>
<dbReference type="InterPro" id="IPR032710">
    <property type="entry name" value="NTF2-like_dom_sf"/>
</dbReference>
<dbReference type="EMBL" id="JBHSDC010000029">
    <property type="protein sequence ID" value="MFC4233336.1"/>
    <property type="molecule type" value="Genomic_DNA"/>
</dbReference>
<comment type="caution">
    <text evidence="3">The sequence shown here is derived from an EMBL/GenBank/DDBJ whole genome shotgun (WGS) entry which is preliminary data.</text>
</comment>
<dbReference type="InterPro" id="IPR027843">
    <property type="entry name" value="DUF4440"/>
</dbReference>
<dbReference type="SUPFAM" id="SSF54427">
    <property type="entry name" value="NTF2-like"/>
    <property type="match status" value="1"/>
</dbReference>
<evidence type="ECO:0000313" key="4">
    <source>
        <dbReference type="Proteomes" id="UP001595906"/>
    </source>
</evidence>
<gene>
    <name evidence="3" type="ORF">ACFOW1_15650</name>
</gene>
<evidence type="ECO:0000259" key="2">
    <source>
        <dbReference type="Pfam" id="PF14534"/>
    </source>
</evidence>